<evidence type="ECO:0000313" key="2">
    <source>
        <dbReference type="EMBL" id="MBD7911259.1"/>
    </source>
</evidence>
<protein>
    <recommendedName>
        <fullName evidence="1">GPI inositol-deacylase PGAP1-like alpha/beta domain-containing protein</fullName>
    </recommendedName>
</protein>
<sequence>MKVKKMLTIGFVFISFIILLVPHNAYAKQVTMKDIPELKVLIGKGHNNGTLGPIQIVPVNLMKDGTSSIPAYLITLSGTEFAPNQATDIWADLRSGFELDSPYIHAVVNAIMNDIPKNSNLIICGHSLGGMIAEQVSGKSTIKDNYNILNVVTLGSPLVNPFGREGTIRRLGDTADIVPYLSMSGTFLLPWQVIGLNRENGGYTNPMEAHNKSYLREDVWGRYDVLGFKDGKSYFLYDDSNIKFYKAPNE</sequence>
<accession>A0ABR8PT22</accession>
<dbReference type="Pfam" id="PF07819">
    <property type="entry name" value="PGAP1"/>
    <property type="match status" value="1"/>
</dbReference>
<comment type="caution">
    <text evidence="2">The sequence shown here is derived from an EMBL/GenBank/DDBJ whole genome shotgun (WGS) entry which is preliminary data.</text>
</comment>
<evidence type="ECO:0000259" key="1">
    <source>
        <dbReference type="Pfam" id="PF07819"/>
    </source>
</evidence>
<gene>
    <name evidence="2" type="ORF">H9661_07820</name>
</gene>
<reference evidence="2 3" key="1">
    <citation type="submission" date="2020-08" db="EMBL/GenBank/DDBJ databases">
        <title>A Genomic Blueprint of the Chicken Gut Microbiome.</title>
        <authorList>
            <person name="Gilroy R."/>
            <person name="Ravi A."/>
            <person name="Getino M."/>
            <person name="Pursley I."/>
            <person name="Horton D.L."/>
            <person name="Alikhan N.-F."/>
            <person name="Baker D."/>
            <person name="Gharbi K."/>
            <person name="Hall N."/>
            <person name="Watson M."/>
            <person name="Adriaenssens E.M."/>
            <person name="Foster-Nyarko E."/>
            <person name="Jarju S."/>
            <person name="Secka A."/>
            <person name="Antonio M."/>
            <person name="Oren A."/>
            <person name="Chaudhuri R."/>
            <person name="La Ragione R.M."/>
            <person name="Hildebrand F."/>
            <person name="Pallen M.J."/>
        </authorList>
    </citation>
    <scope>NUCLEOTIDE SEQUENCE [LARGE SCALE GENOMIC DNA]</scope>
    <source>
        <strain evidence="2 3">Sa3CVN1</strain>
    </source>
</reference>
<dbReference type="RefSeq" id="WP_143316132.1">
    <property type="nucleotide sequence ID" value="NZ_JACSRA010000010.1"/>
</dbReference>
<dbReference type="Gene3D" id="3.40.50.1820">
    <property type="entry name" value="alpha/beta hydrolase"/>
    <property type="match status" value="1"/>
</dbReference>
<dbReference type="EMBL" id="JACSRA010000010">
    <property type="protein sequence ID" value="MBD7911259.1"/>
    <property type="molecule type" value="Genomic_DNA"/>
</dbReference>
<keyword evidence="3" id="KW-1185">Reference proteome</keyword>
<name>A0ABR8PT22_9CLOT</name>
<proteinExistence type="predicted"/>
<evidence type="ECO:0000313" key="3">
    <source>
        <dbReference type="Proteomes" id="UP000627781"/>
    </source>
</evidence>
<dbReference type="Proteomes" id="UP000627781">
    <property type="component" value="Unassembled WGS sequence"/>
</dbReference>
<organism evidence="2 3">
    <name type="scientific">Clostridium cibarium</name>
    <dbReference type="NCBI Taxonomy" id="2762247"/>
    <lineage>
        <taxon>Bacteria</taxon>
        <taxon>Bacillati</taxon>
        <taxon>Bacillota</taxon>
        <taxon>Clostridia</taxon>
        <taxon>Eubacteriales</taxon>
        <taxon>Clostridiaceae</taxon>
        <taxon>Clostridium</taxon>
    </lineage>
</organism>
<dbReference type="InterPro" id="IPR029058">
    <property type="entry name" value="AB_hydrolase_fold"/>
</dbReference>
<dbReference type="InterPro" id="IPR012908">
    <property type="entry name" value="PGAP1-ab_dom-like"/>
</dbReference>
<feature type="domain" description="GPI inositol-deacylase PGAP1-like alpha/beta" evidence="1">
    <location>
        <begin position="103"/>
        <end position="161"/>
    </location>
</feature>
<dbReference type="SUPFAM" id="SSF53474">
    <property type="entry name" value="alpha/beta-Hydrolases"/>
    <property type="match status" value="1"/>
</dbReference>